<keyword evidence="5" id="KW-1185">Reference proteome</keyword>
<evidence type="ECO:0000256" key="2">
    <source>
        <dbReference type="SAM" id="Phobius"/>
    </source>
</evidence>
<organism evidence="4 5">
    <name type="scientific">Fuerstiella marisgermanici</name>
    <dbReference type="NCBI Taxonomy" id="1891926"/>
    <lineage>
        <taxon>Bacteria</taxon>
        <taxon>Pseudomonadati</taxon>
        <taxon>Planctomycetota</taxon>
        <taxon>Planctomycetia</taxon>
        <taxon>Planctomycetales</taxon>
        <taxon>Planctomycetaceae</taxon>
        <taxon>Fuerstiella</taxon>
    </lineage>
</organism>
<evidence type="ECO:0000313" key="5">
    <source>
        <dbReference type="Proteomes" id="UP000187735"/>
    </source>
</evidence>
<dbReference type="SUPFAM" id="SSF48695">
    <property type="entry name" value="Multiheme cytochromes"/>
    <property type="match status" value="1"/>
</dbReference>
<sequence length="945" mass="106391">MTSETASAAPDRAPAEKKIVRKAIGPRLRIVFNIMLVLLALIAANSAYLIGVKTLEWWTHQTYQDYFYICMFLMHIIVGLMIVVPFLAFGILHMRNTKDRKIRRTVNIGYALFAVCIVILLSGFALVRIEGVLDLKHPAARATMYWAHVACPIVGLWLYWLHRLVGPKMRWKQGLAFGGLASAAALMMIVLQSQDPRQWNAVGPESGTEYFKPSLARTSSGKFIPAKTLDMNQYCLKCHQDSHKEWSDSVHRFSSFNNPMYLASVAETRELSLKRDGSVKASRWCAGCHDPVPFFSGAFDDPDFDMLNHPTSQSGITCTVCHAVTHVNSSEGNADFTIEEPQHYPFAHSDNELLQWVNNQLVKAKPSFHKKTFLKPLHKSAEFCSSCHKVNLPYELNHYREWLRGQNHHDSWLLSGVSGHGARSFYYPPEAQNNCNECHMPTHASDDFGAQVFDESGELKIHNHLFPSANTAMAWLRDREDIVKAHQDFLNGVMRVDLFGIRKGGTIDGELVAPIGANVPTLQPGERYLLETVIRTLKMGHHFTQGTSDSNEIWLEVTAKSGDRIVGVSGQMHDDNSVDPWSHFVNTFMLDRFGNRIDRRNAQDIFVPLYSHQIPPGAGQTVHYSLQVPDDVNAPIDVTVRLLYRKFDSTYMEIVDKSLTAMKAEPIRGHVDGEPYRNELPITVLAEDHVTFPVQGVADVAATPEADDGFPEWQRWNDYGIGMLLKGKAELKQAAEAFRKVEELGRYDGPLNLARVLLQEAGDGQLDEAVAAVKRASEHTDPAAPPWTLAWLSGVLNTQQGYHKQAEENFRQVLNYRTADTVRRGFDFSRDYVVNNLLGQAIFTQATNIRGERRADERRSRLEEAVAVFRRTLKDDSENVDAHHNLAQLYSLLGDTELSAEHRRLHTKYKPDDTARGQAVGIARKKYPAANAAAEPLVIYELKVQ</sequence>
<dbReference type="STRING" id="1891926.Fuma_00636"/>
<keyword evidence="1" id="KW-0732">Signal</keyword>
<dbReference type="AlphaFoldDB" id="A0A1P8WAF5"/>
<dbReference type="Gene3D" id="1.25.40.10">
    <property type="entry name" value="Tetratricopeptide repeat domain"/>
    <property type="match status" value="2"/>
</dbReference>
<name>A0A1P8WAF5_9PLAN</name>
<reference evidence="4 5" key="1">
    <citation type="journal article" date="2016" name="Front. Microbiol.">
        <title>Fuerstia marisgermanicae gen. nov., sp. nov., an Unusual Member of the Phylum Planctomycetes from the German Wadden Sea.</title>
        <authorList>
            <person name="Kohn T."/>
            <person name="Heuer A."/>
            <person name="Jogler M."/>
            <person name="Vollmers J."/>
            <person name="Boedeker C."/>
            <person name="Bunk B."/>
            <person name="Rast P."/>
            <person name="Borchert D."/>
            <person name="Glockner I."/>
            <person name="Freese H.M."/>
            <person name="Klenk H.P."/>
            <person name="Overmann J."/>
            <person name="Kaster A.K."/>
            <person name="Rohde M."/>
            <person name="Wiegand S."/>
            <person name="Jogler C."/>
        </authorList>
    </citation>
    <scope>NUCLEOTIDE SEQUENCE [LARGE SCALE GENOMIC DNA]</scope>
    <source>
        <strain evidence="4 5">NH11</strain>
    </source>
</reference>
<dbReference type="PANTHER" id="PTHR35038">
    <property type="entry name" value="DISSIMILATORY SULFITE REDUCTASE SIRA"/>
    <property type="match status" value="1"/>
</dbReference>
<proteinExistence type="predicted"/>
<dbReference type="InterPro" id="IPR036280">
    <property type="entry name" value="Multihaem_cyt_sf"/>
</dbReference>
<dbReference type="EMBL" id="CP017641">
    <property type="protein sequence ID" value="APZ91052.1"/>
    <property type="molecule type" value="Genomic_DNA"/>
</dbReference>
<evidence type="ECO:0000259" key="3">
    <source>
        <dbReference type="Pfam" id="PF13435"/>
    </source>
</evidence>
<keyword evidence="2" id="KW-0472">Membrane</keyword>
<dbReference type="InterPro" id="IPR023155">
    <property type="entry name" value="Cyt_c-552/4"/>
</dbReference>
<feature type="domain" description="Cytochrome c-552/4" evidence="3">
    <location>
        <begin position="235"/>
        <end position="322"/>
    </location>
</feature>
<dbReference type="GO" id="GO:0016740">
    <property type="term" value="F:transferase activity"/>
    <property type="evidence" value="ECO:0007669"/>
    <property type="project" value="UniProtKB-KW"/>
</dbReference>
<feature type="transmembrane region" description="Helical" evidence="2">
    <location>
        <begin position="66"/>
        <end position="93"/>
    </location>
</feature>
<protein>
    <submittedName>
        <fullName evidence="4">Putative O-linked N-acetylglucosamine transferase, SPINDLY family</fullName>
    </submittedName>
</protein>
<keyword evidence="2" id="KW-1133">Transmembrane helix</keyword>
<dbReference type="SUPFAM" id="SSF48452">
    <property type="entry name" value="TPR-like"/>
    <property type="match status" value="1"/>
</dbReference>
<keyword evidence="4" id="KW-0808">Transferase</keyword>
<accession>A0A1P8WAF5</accession>
<feature type="transmembrane region" description="Helical" evidence="2">
    <location>
        <begin position="30"/>
        <end position="51"/>
    </location>
</feature>
<evidence type="ECO:0000256" key="1">
    <source>
        <dbReference type="ARBA" id="ARBA00022729"/>
    </source>
</evidence>
<dbReference type="RefSeq" id="WP_083731770.1">
    <property type="nucleotide sequence ID" value="NZ_CP017641.1"/>
</dbReference>
<feature type="transmembrane region" description="Helical" evidence="2">
    <location>
        <begin position="105"/>
        <end position="125"/>
    </location>
</feature>
<feature type="transmembrane region" description="Helical" evidence="2">
    <location>
        <begin position="145"/>
        <end position="162"/>
    </location>
</feature>
<gene>
    <name evidence="4" type="ORF">Fuma_00636</name>
</gene>
<dbReference type="Gene3D" id="1.10.1130.10">
    <property type="entry name" value="Flavocytochrome C3, Chain A"/>
    <property type="match status" value="1"/>
</dbReference>
<dbReference type="Proteomes" id="UP000187735">
    <property type="component" value="Chromosome"/>
</dbReference>
<dbReference type="InterPro" id="IPR051829">
    <property type="entry name" value="Multiheme_Cytochr_ET"/>
</dbReference>
<evidence type="ECO:0000313" key="4">
    <source>
        <dbReference type="EMBL" id="APZ91052.1"/>
    </source>
</evidence>
<dbReference type="Pfam" id="PF13435">
    <property type="entry name" value="Cytochrome_C554"/>
    <property type="match status" value="1"/>
</dbReference>
<dbReference type="KEGG" id="fmr:Fuma_00636"/>
<dbReference type="OrthoDB" id="9814800at2"/>
<keyword evidence="2" id="KW-0812">Transmembrane</keyword>
<feature type="transmembrane region" description="Helical" evidence="2">
    <location>
        <begin position="174"/>
        <end position="191"/>
    </location>
</feature>
<dbReference type="InterPro" id="IPR011990">
    <property type="entry name" value="TPR-like_helical_dom_sf"/>
</dbReference>